<protein>
    <submittedName>
        <fullName evidence="3">Putative secreted protein</fullName>
    </submittedName>
</protein>
<feature type="chain" id="PRO_5025490355" evidence="2">
    <location>
        <begin position="20"/>
        <end position="113"/>
    </location>
</feature>
<feature type="signal peptide" evidence="2">
    <location>
        <begin position="1"/>
        <end position="19"/>
    </location>
</feature>
<dbReference type="AlphaFoldDB" id="A0A6B0UKT8"/>
<name>A0A6B0UKT8_IXORI</name>
<evidence type="ECO:0000256" key="2">
    <source>
        <dbReference type="SAM" id="SignalP"/>
    </source>
</evidence>
<feature type="compositionally biased region" description="Polar residues" evidence="1">
    <location>
        <begin position="53"/>
        <end position="77"/>
    </location>
</feature>
<proteinExistence type="predicted"/>
<keyword evidence="2" id="KW-0732">Signal</keyword>
<feature type="region of interest" description="Disordered" evidence="1">
    <location>
        <begin position="45"/>
        <end position="77"/>
    </location>
</feature>
<sequence length="113" mass="12744">MFFRMFLFTIFTRIMNTLAKGTYPPQRASILRLVFSPSRNECTSDFRHRESRTASNSASHQANFLSPPSGQATSSQAKHCSTRFHGCEFVVAKVINSKTERQTHLTKLGSASR</sequence>
<evidence type="ECO:0000313" key="3">
    <source>
        <dbReference type="EMBL" id="MXU90286.1"/>
    </source>
</evidence>
<organism evidence="3">
    <name type="scientific">Ixodes ricinus</name>
    <name type="common">Common tick</name>
    <name type="synonym">Acarus ricinus</name>
    <dbReference type="NCBI Taxonomy" id="34613"/>
    <lineage>
        <taxon>Eukaryota</taxon>
        <taxon>Metazoa</taxon>
        <taxon>Ecdysozoa</taxon>
        <taxon>Arthropoda</taxon>
        <taxon>Chelicerata</taxon>
        <taxon>Arachnida</taxon>
        <taxon>Acari</taxon>
        <taxon>Parasitiformes</taxon>
        <taxon>Ixodida</taxon>
        <taxon>Ixodoidea</taxon>
        <taxon>Ixodidae</taxon>
        <taxon>Ixodinae</taxon>
        <taxon>Ixodes</taxon>
    </lineage>
</organism>
<evidence type="ECO:0000256" key="1">
    <source>
        <dbReference type="SAM" id="MobiDB-lite"/>
    </source>
</evidence>
<reference evidence="3" key="1">
    <citation type="submission" date="2019-12" db="EMBL/GenBank/DDBJ databases">
        <title>An insight into the sialome of adult female Ixodes ricinus ticks feeding for 6 days.</title>
        <authorList>
            <person name="Perner J."/>
            <person name="Ribeiro J.M.C."/>
        </authorList>
    </citation>
    <scope>NUCLEOTIDE SEQUENCE</scope>
    <source>
        <strain evidence="3">Semi-engorged</strain>
        <tissue evidence="3">Salivary glands</tissue>
    </source>
</reference>
<dbReference type="EMBL" id="GIFC01008203">
    <property type="protein sequence ID" value="MXU90286.1"/>
    <property type="molecule type" value="Transcribed_RNA"/>
</dbReference>
<accession>A0A6B0UKT8</accession>